<feature type="transmembrane region" description="Helical" evidence="1">
    <location>
        <begin position="47"/>
        <end position="67"/>
    </location>
</feature>
<accession>A0ABT6KVL7</accession>
<protein>
    <submittedName>
        <fullName evidence="2">Gas vesicle protein</fullName>
    </submittedName>
</protein>
<gene>
    <name evidence="2" type="ORF">M2272_000648</name>
</gene>
<keyword evidence="1" id="KW-0472">Membrane</keyword>
<evidence type="ECO:0000313" key="2">
    <source>
        <dbReference type="EMBL" id="MDH6194027.1"/>
    </source>
</evidence>
<keyword evidence="1" id="KW-0812">Transmembrane</keyword>
<evidence type="ECO:0000256" key="1">
    <source>
        <dbReference type="SAM" id="Phobius"/>
    </source>
</evidence>
<dbReference type="RefSeq" id="WP_280830682.1">
    <property type="nucleotide sequence ID" value="NZ_JARXVE010000001.1"/>
</dbReference>
<dbReference type="EMBL" id="JARXVE010000001">
    <property type="protein sequence ID" value="MDH6194027.1"/>
    <property type="molecule type" value="Genomic_DNA"/>
</dbReference>
<evidence type="ECO:0000313" key="3">
    <source>
        <dbReference type="Proteomes" id="UP001160130"/>
    </source>
</evidence>
<proteinExistence type="predicted"/>
<organism evidence="2 3">
    <name type="scientific">Mycolicibacterium frederiksbergense</name>
    <dbReference type="NCBI Taxonomy" id="117567"/>
    <lineage>
        <taxon>Bacteria</taxon>
        <taxon>Bacillati</taxon>
        <taxon>Actinomycetota</taxon>
        <taxon>Actinomycetes</taxon>
        <taxon>Mycobacteriales</taxon>
        <taxon>Mycobacteriaceae</taxon>
        <taxon>Mycolicibacterium</taxon>
    </lineage>
</organism>
<keyword evidence="3" id="KW-1185">Reference proteome</keyword>
<sequence>MNDMSACPNGHRNPAHWEFCNECGEPIDDSEQSRPATARQRIRRKGLLVGGGVVLAVVGAAAVVLIAQNSDRASSQPHSVTAMADWWADSHQDVAEFRAALLDTEQAIQTQDTGVLHQVCQQLHDTAGVHIPARLPTPDAQLTSELQAAARDAHDASHMCLAAVAGSMNSYRGEFAADIDQADKHLAAAQKIIDHAVPEDRYAVKRGFMTAQPTPRLLQG</sequence>
<keyword evidence="1" id="KW-1133">Transmembrane helix</keyword>
<dbReference type="Proteomes" id="UP001160130">
    <property type="component" value="Unassembled WGS sequence"/>
</dbReference>
<name>A0ABT6KVL7_9MYCO</name>
<comment type="caution">
    <text evidence="2">The sequence shown here is derived from an EMBL/GenBank/DDBJ whole genome shotgun (WGS) entry which is preliminary data.</text>
</comment>
<reference evidence="2 3" key="1">
    <citation type="submission" date="2023-04" db="EMBL/GenBank/DDBJ databases">
        <title>Forest soil microbial communities from Buena Vista Peninsula, Colon Province, Panama.</title>
        <authorList>
            <person name="Bouskill N."/>
        </authorList>
    </citation>
    <scope>NUCLEOTIDE SEQUENCE [LARGE SCALE GENOMIC DNA]</scope>
    <source>
        <strain evidence="2 3">AC80</strain>
    </source>
</reference>